<evidence type="ECO:0000313" key="2">
    <source>
        <dbReference type="Proteomes" id="UP001243846"/>
    </source>
</evidence>
<reference evidence="2" key="1">
    <citation type="journal article" date="2019" name="Int. J. Syst. Evol. Microbiol.">
        <title>The Global Catalogue of Microorganisms (GCM) 10K type strain sequencing project: providing services to taxonomists for standard genome sequencing and annotation.</title>
        <authorList>
            <consortium name="The Broad Institute Genomics Platform"/>
            <consortium name="The Broad Institute Genome Sequencing Center for Infectious Disease"/>
            <person name="Wu L."/>
            <person name="Ma J."/>
        </authorList>
    </citation>
    <scope>NUCLEOTIDE SEQUENCE [LARGE SCALE GENOMIC DNA]</scope>
    <source>
        <strain evidence="2">CECT 8482</strain>
    </source>
</reference>
<accession>A0ABT8D2N8</accession>
<proteinExistence type="predicted"/>
<keyword evidence="2" id="KW-1185">Reference proteome</keyword>
<dbReference type="Proteomes" id="UP001243846">
    <property type="component" value="Unassembled WGS sequence"/>
</dbReference>
<organism evidence="1 2">
    <name type="scientific">Paracoccus cavernae</name>
    <dbReference type="NCBI Taxonomy" id="1571207"/>
    <lineage>
        <taxon>Bacteria</taxon>
        <taxon>Pseudomonadati</taxon>
        <taxon>Pseudomonadota</taxon>
        <taxon>Alphaproteobacteria</taxon>
        <taxon>Rhodobacterales</taxon>
        <taxon>Paracoccaceae</taxon>
        <taxon>Paracoccus</taxon>
    </lineage>
</organism>
<dbReference type="EMBL" id="JAUFRC010000001">
    <property type="protein sequence ID" value="MDN3710897.1"/>
    <property type="molecule type" value="Genomic_DNA"/>
</dbReference>
<gene>
    <name evidence="1" type="ORF">QWZ10_02005</name>
</gene>
<sequence>MRKVTKGRGSWWRTVTRRDALRMKVTGSDTGCAPPTAPAPVVPCAGLALPSVTPVSPCTGPPATA</sequence>
<comment type="caution">
    <text evidence="1">The sequence shown here is derived from an EMBL/GenBank/DDBJ whole genome shotgun (WGS) entry which is preliminary data.</text>
</comment>
<protein>
    <submittedName>
        <fullName evidence="1">Uncharacterized protein</fullName>
    </submittedName>
</protein>
<evidence type="ECO:0000313" key="1">
    <source>
        <dbReference type="EMBL" id="MDN3710897.1"/>
    </source>
</evidence>
<name>A0ABT8D2N8_9RHOB</name>